<dbReference type="GO" id="GO:0004806">
    <property type="term" value="F:triacylglycerol lipase activity"/>
    <property type="evidence" value="ECO:0007669"/>
    <property type="project" value="UniProtKB-EC"/>
</dbReference>
<evidence type="ECO:0000256" key="2">
    <source>
        <dbReference type="ARBA" id="ARBA00005964"/>
    </source>
</evidence>
<evidence type="ECO:0000259" key="7">
    <source>
        <dbReference type="Pfam" id="PF00135"/>
    </source>
</evidence>
<dbReference type="EMBL" id="CCBN010000003">
    <property type="protein sequence ID" value="CDO52586.1"/>
    <property type="molecule type" value="Genomic_DNA"/>
</dbReference>
<evidence type="ECO:0000256" key="1">
    <source>
        <dbReference type="ARBA" id="ARBA00001024"/>
    </source>
</evidence>
<evidence type="ECO:0000256" key="5">
    <source>
        <dbReference type="ARBA" id="ARBA00023098"/>
    </source>
</evidence>
<comment type="catalytic activity">
    <reaction evidence="1">
        <text>a triacylglycerol + H2O = a diacylglycerol + a fatty acid + H(+)</text>
        <dbReference type="Rhea" id="RHEA:12044"/>
        <dbReference type="ChEBI" id="CHEBI:15377"/>
        <dbReference type="ChEBI" id="CHEBI:15378"/>
        <dbReference type="ChEBI" id="CHEBI:17855"/>
        <dbReference type="ChEBI" id="CHEBI:18035"/>
        <dbReference type="ChEBI" id="CHEBI:28868"/>
        <dbReference type="EC" id="3.1.1.3"/>
    </reaction>
</comment>
<name>A0A0J9X5C5_GEOCN</name>
<keyword evidence="9" id="KW-1185">Reference proteome</keyword>
<feature type="signal peptide" evidence="6">
    <location>
        <begin position="1"/>
        <end position="21"/>
    </location>
</feature>
<evidence type="ECO:0000256" key="6">
    <source>
        <dbReference type="RuleBase" id="RU361235"/>
    </source>
</evidence>
<dbReference type="EC" id="3.1.1.-" evidence="6"/>
<keyword evidence="3 6" id="KW-0378">Hydrolase</keyword>
<evidence type="ECO:0000313" key="8">
    <source>
        <dbReference type="EMBL" id="CDO52586.1"/>
    </source>
</evidence>
<dbReference type="PROSITE" id="PS00941">
    <property type="entry name" value="CARBOXYLESTERASE_B_2"/>
    <property type="match status" value="1"/>
</dbReference>
<sequence>MLDSIWPVLFYLQCLLGVVSTASCLSPLGRCSTLTTSGKLIGDCKDSKVHKYLSVPYAEPPIGNLRLADPRPFQKDLSVTISTAELPPSCPQLGDPNISEDCLYLNIYAPTTNGFKPVLFWIYGGSNFQGSSRDPIFDGTTFAKNENVVIVTYNYRLGVLGFFDDGGNTNYAVKDTLLALKWVKNNVGRFGGDNTKITVFGNSSGGALIRAMLASPSARGLVNNAIFQSDPQNFGFTNRTTSRDYISGYIMSLLGCSDFQCVKNKSLSDILTAQYKLLGSTSSLPSYLNKAYLFGPVIDNQILFEDYGNSLKDGSLTNKVDTIIGFVNTEAGPSINAISQTPLPQAYYGTVMSAFVDPRIIPEIISSDPAFTSILNSNHTDSTREQLTFTGSSIFWTCPSQYNAVNSAGHRKTYVYKLTKGIQHPTNSGNSLCSNGAVCHQDDLYLTFGTYTKASPELAALSKEIQKRWANFAHTGNPNYNGILGWDPVASASNLNVLNLGDNKVLAGVDTNACTNLHQATEYNFEIYSH</sequence>
<proteinExistence type="inferred from homology"/>
<feature type="domain" description="Carboxylesterase type B" evidence="7">
    <location>
        <begin position="36"/>
        <end position="505"/>
    </location>
</feature>
<dbReference type="Pfam" id="PF00135">
    <property type="entry name" value="COesterase"/>
    <property type="match status" value="1"/>
</dbReference>
<evidence type="ECO:0000256" key="3">
    <source>
        <dbReference type="ARBA" id="ARBA00022801"/>
    </source>
</evidence>
<evidence type="ECO:0000313" key="9">
    <source>
        <dbReference type="Proteomes" id="UP000242525"/>
    </source>
</evidence>
<keyword evidence="4" id="KW-0442">Lipid degradation</keyword>
<dbReference type="STRING" id="1173061.A0A0J9X5C5"/>
<organism evidence="8 9">
    <name type="scientific">Geotrichum candidum</name>
    <name type="common">Oospora lactis</name>
    <name type="synonym">Dipodascus geotrichum</name>
    <dbReference type="NCBI Taxonomy" id="1173061"/>
    <lineage>
        <taxon>Eukaryota</taxon>
        <taxon>Fungi</taxon>
        <taxon>Dikarya</taxon>
        <taxon>Ascomycota</taxon>
        <taxon>Saccharomycotina</taxon>
        <taxon>Dipodascomycetes</taxon>
        <taxon>Dipodascales</taxon>
        <taxon>Dipodascaceae</taxon>
        <taxon>Geotrichum</taxon>
    </lineage>
</organism>
<dbReference type="SUPFAM" id="SSF53474">
    <property type="entry name" value="alpha/beta-Hydrolases"/>
    <property type="match status" value="1"/>
</dbReference>
<feature type="chain" id="PRO_5005120557" description="Carboxylic ester hydrolase" evidence="6">
    <location>
        <begin position="22"/>
        <end position="530"/>
    </location>
</feature>
<reference evidence="8" key="1">
    <citation type="submission" date="2014-03" db="EMBL/GenBank/DDBJ databases">
        <authorList>
            <person name="Casaregola S."/>
        </authorList>
    </citation>
    <scope>NUCLEOTIDE SEQUENCE [LARGE SCALE GENOMIC DNA]</scope>
    <source>
        <strain evidence="8">CLIB 918</strain>
    </source>
</reference>
<gene>
    <name evidence="8" type="ORF">BN980_GECA03s04212g</name>
</gene>
<dbReference type="PROSITE" id="PS00122">
    <property type="entry name" value="CARBOXYLESTERASE_B_1"/>
    <property type="match status" value="1"/>
</dbReference>
<dbReference type="InterPro" id="IPR050309">
    <property type="entry name" value="Type-B_Carboxylest/Lipase"/>
</dbReference>
<accession>A0A0J9X5C5</accession>
<dbReference type="Gene3D" id="3.40.50.1820">
    <property type="entry name" value="alpha/beta hydrolase"/>
    <property type="match status" value="1"/>
</dbReference>
<dbReference type="GO" id="GO:0016042">
    <property type="term" value="P:lipid catabolic process"/>
    <property type="evidence" value="ECO:0007669"/>
    <property type="project" value="UniProtKB-KW"/>
</dbReference>
<dbReference type="AlphaFoldDB" id="A0A0J9X5C5"/>
<comment type="caution">
    <text evidence="8">The sequence shown here is derived from an EMBL/GenBank/DDBJ whole genome shotgun (WGS) entry which is preliminary data.</text>
</comment>
<keyword evidence="6" id="KW-0732">Signal</keyword>
<dbReference type="Proteomes" id="UP000242525">
    <property type="component" value="Unassembled WGS sequence"/>
</dbReference>
<keyword evidence="5" id="KW-0443">Lipid metabolism</keyword>
<comment type="similarity">
    <text evidence="2 6">Belongs to the type-B carboxylesterase/lipase family.</text>
</comment>
<evidence type="ECO:0000256" key="4">
    <source>
        <dbReference type="ARBA" id="ARBA00022963"/>
    </source>
</evidence>
<dbReference type="InterPro" id="IPR029058">
    <property type="entry name" value="AB_hydrolase_fold"/>
</dbReference>
<dbReference type="InterPro" id="IPR002018">
    <property type="entry name" value="CarbesteraseB"/>
</dbReference>
<protein>
    <recommendedName>
        <fullName evidence="6">Carboxylic ester hydrolase</fullName>
        <ecNumber evidence="6">3.1.1.-</ecNumber>
    </recommendedName>
</protein>
<dbReference type="ESTHER" id="geocn-a0a0j9x5c5">
    <property type="family name" value="Fungal_carboxylesterase_lipase"/>
</dbReference>
<dbReference type="InterPro" id="IPR019819">
    <property type="entry name" value="Carboxylesterase_B_CS"/>
</dbReference>
<dbReference type="PANTHER" id="PTHR11559">
    <property type="entry name" value="CARBOXYLESTERASE"/>
    <property type="match status" value="1"/>
</dbReference>
<dbReference type="OrthoDB" id="6846267at2759"/>
<dbReference type="InterPro" id="IPR019826">
    <property type="entry name" value="Carboxylesterase_B_AS"/>
</dbReference>